<dbReference type="InterPro" id="IPR002035">
    <property type="entry name" value="VWF_A"/>
</dbReference>
<dbReference type="PROSITE" id="PS50234">
    <property type="entry name" value="VWFA"/>
    <property type="match status" value="1"/>
</dbReference>
<protein>
    <submittedName>
        <fullName evidence="4">von willebrand factor a domain-containing protein 5a</fullName>
    </submittedName>
</protein>
<evidence type="ECO:0000313" key="4">
    <source>
        <dbReference type="EMBL" id="KAJ6230753.1"/>
    </source>
</evidence>
<dbReference type="SMART" id="SM00609">
    <property type="entry name" value="VIT"/>
    <property type="match status" value="1"/>
</dbReference>
<feature type="domain" description="VIT" evidence="3">
    <location>
        <begin position="9"/>
        <end position="137"/>
    </location>
</feature>
<comment type="caution">
    <text evidence="4">The sequence shown here is derived from an EMBL/GenBank/DDBJ whole genome shotgun (WGS) entry which is preliminary data.</text>
</comment>
<evidence type="ECO:0000313" key="5">
    <source>
        <dbReference type="Proteomes" id="UP001150062"/>
    </source>
</evidence>
<feature type="domain" description="VWFA" evidence="2">
    <location>
        <begin position="285"/>
        <end position="458"/>
    </location>
</feature>
<evidence type="ECO:0000259" key="2">
    <source>
        <dbReference type="PROSITE" id="PS50234"/>
    </source>
</evidence>
<name>A0ABQ8XDM3_9EUKA</name>
<feature type="compositionally biased region" description="Basic and acidic residues" evidence="1">
    <location>
        <begin position="615"/>
        <end position="632"/>
    </location>
</feature>
<accession>A0ABQ8XDM3</accession>
<keyword evidence="5" id="KW-1185">Reference proteome</keyword>
<feature type="compositionally biased region" description="Basic residues" evidence="1">
    <location>
        <begin position="653"/>
        <end position="677"/>
    </location>
</feature>
<dbReference type="Gene3D" id="3.40.50.410">
    <property type="entry name" value="von Willebrand factor, type A domain"/>
    <property type="match status" value="1"/>
</dbReference>
<dbReference type="SMART" id="SM00327">
    <property type="entry name" value="VWA"/>
    <property type="match status" value="1"/>
</dbReference>
<evidence type="ECO:0000259" key="3">
    <source>
        <dbReference type="PROSITE" id="PS51468"/>
    </source>
</evidence>
<dbReference type="Proteomes" id="UP001150062">
    <property type="component" value="Unassembled WGS sequence"/>
</dbReference>
<dbReference type="PROSITE" id="PS51468">
    <property type="entry name" value="VIT"/>
    <property type="match status" value="1"/>
</dbReference>
<proteinExistence type="predicted"/>
<sequence>MLERVFKGVVRPGLVNTKNNQPVPLKGISINTKIRGFCAEVTMNHKYQNDEKVPIETVFVFPLDSKSAVNHFEVFLDGKKIKGVVKEKKQAQEEYENAIKEGKTAVKMEQETGDVFKMNVGNLKPRKFCIITLKYVTELASSEDSKLTFYLPQALAPRFVPSKNKKQFKTTELSKVEYSKVVPYGTTYTFQFDMTSKIESISSTSHVEFAATIEGMRANGTYSARRKDDFGKDFKIEIALEKPHEPSVLLERYTYPAIENGDPETVTTAMLSFYPDLEDQDIKTEMIFLIDRSGSMSGKRIDNVSKVLNVFLPSLPETCFFNIVGFGSSYEFLFPNGSVQYNDKNLKTAKEHALRIDADLGGTQIAKPLRAIFQQPSKRGYSRQIFLLTDGSVRNTQEVIDTVKREAQTTRVFTFGIGSGASTALVEGVAKAGNGACEMIADNDPIRKMVLRQLNRALKPSITNMEVHFQDGLSQPNLLAPFRIPPVFAGKRVLVFLFFDENEKKEQEKEKKLSSGSVVLKGAGPNGDVEFILPIDFTNEIEEGTMIASLASKCMISEIQNSTSQYHEKNGSPKSNINQDFLNKEIVNLSTRFQVISELTAFIAVVEEENENENENEKEKEKEKEKEVEKPQLRKVPVQLSNLSQPSMSSVRGRGRGRGRRSCRMEKKKKKKNVTRNKKALFSRKKGKGVSRGQREGRKLNPFDLLINLQLASGKWELSPELMKLLKLTKEKITKDCPENLEIEIWTVLLVIAFIQIKYKNTKDEWELIVNKSKQWIKKNSQVDIVQLLEKAKTCF</sequence>
<reference evidence="4" key="1">
    <citation type="submission" date="2022-08" db="EMBL/GenBank/DDBJ databases">
        <title>Novel sulfate-reducing endosymbionts in the free-living metamonad Anaeramoeba.</title>
        <authorList>
            <person name="Jerlstrom-Hultqvist J."/>
            <person name="Cepicka I."/>
            <person name="Gallot-Lavallee L."/>
            <person name="Salas-Leiva D."/>
            <person name="Curtis B.A."/>
            <person name="Zahonova K."/>
            <person name="Pipaliya S."/>
            <person name="Dacks J."/>
            <person name="Roger A.J."/>
        </authorList>
    </citation>
    <scope>NUCLEOTIDE SEQUENCE</scope>
    <source>
        <strain evidence="4">Schooner1</strain>
    </source>
</reference>
<dbReference type="PANTHER" id="PTHR45737:SF6">
    <property type="entry name" value="VON WILLEBRAND FACTOR A DOMAIN-CONTAINING PROTEIN 5A"/>
    <property type="match status" value="1"/>
</dbReference>
<feature type="compositionally biased region" description="Polar residues" evidence="1">
    <location>
        <begin position="639"/>
        <end position="650"/>
    </location>
</feature>
<dbReference type="SUPFAM" id="SSF53300">
    <property type="entry name" value="vWA-like"/>
    <property type="match status" value="1"/>
</dbReference>
<dbReference type="EMBL" id="JAOAOG010000309">
    <property type="protein sequence ID" value="KAJ6230753.1"/>
    <property type="molecule type" value="Genomic_DNA"/>
</dbReference>
<feature type="region of interest" description="Disordered" evidence="1">
    <location>
        <begin position="609"/>
        <end position="677"/>
    </location>
</feature>
<dbReference type="PANTHER" id="PTHR45737">
    <property type="entry name" value="VON WILLEBRAND FACTOR A DOMAIN-CONTAINING PROTEIN 5A"/>
    <property type="match status" value="1"/>
</dbReference>
<gene>
    <name evidence="4" type="ORF">M0813_06543</name>
</gene>
<dbReference type="Pfam" id="PF13768">
    <property type="entry name" value="VWA_3"/>
    <property type="match status" value="1"/>
</dbReference>
<dbReference type="InterPro" id="IPR036465">
    <property type="entry name" value="vWFA_dom_sf"/>
</dbReference>
<dbReference type="InterPro" id="IPR013694">
    <property type="entry name" value="VIT"/>
</dbReference>
<evidence type="ECO:0000256" key="1">
    <source>
        <dbReference type="SAM" id="MobiDB-lite"/>
    </source>
</evidence>
<organism evidence="4 5">
    <name type="scientific">Anaeramoeba flamelloides</name>
    <dbReference type="NCBI Taxonomy" id="1746091"/>
    <lineage>
        <taxon>Eukaryota</taxon>
        <taxon>Metamonada</taxon>
        <taxon>Anaeramoebidae</taxon>
        <taxon>Anaeramoeba</taxon>
    </lineage>
</organism>
<dbReference type="Pfam" id="PF08487">
    <property type="entry name" value="VIT"/>
    <property type="match status" value="1"/>
</dbReference>